<protein>
    <submittedName>
        <fullName evidence="2">Lambda repressor-like PtxR</fullName>
    </submittedName>
</protein>
<reference evidence="2" key="1">
    <citation type="submission" date="2016-06" db="EMBL/GenBank/DDBJ databases">
        <title>Sequence analysis of three plasmids from Pseudomonas fragi A22, a psychrophile isolated from soil sample around Arcitc Ocean.</title>
        <authorList>
            <person name="Sun Y."/>
            <person name="Zhai R."/>
            <person name="Jiang Y."/>
            <person name="Jiang Y."/>
            <person name="Shao W."/>
        </authorList>
    </citation>
    <scope>NUCLEOTIDE SEQUENCE</scope>
    <source>
        <strain evidence="2">A22</strain>
        <plasmid evidence="2">pPFL</plasmid>
    </source>
</reference>
<geneLocation type="plasmid" evidence="2">
    <name>pPFL</name>
</geneLocation>
<feature type="domain" description="HigA2-like helix-turn-helix" evidence="1">
    <location>
        <begin position="18"/>
        <end position="82"/>
    </location>
</feature>
<dbReference type="GO" id="GO:0003677">
    <property type="term" value="F:DNA binding"/>
    <property type="evidence" value="ECO:0007669"/>
    <property type="project" value="InterPro"/>
</dbReference>
<accession>A0A1I9WJM5</accession>
<dbReference type="InterPro" id="IPR010982">
    <property type="entry name" value="Lambda_DNA-bd_dom_sf"/>
</dbReference>
<dbReference type="EMBL" id="KX353852">
    <property type="protein sequence ID" value="APA32344.1"/>
    <property type="molecule type" value="Genomic_DNA"/>
</dbReference>
<gene>
    <name evidence="2" type="primary">ptxR</name>
</gene>
<evidence type="ECO:0000313" key="2">
    <source>
        <dbReference type="EMBL" id="APA32344.1"/>
    </source>
</evidence>
<dbReference type="SUPFAM" id="SSF47413">
    <property type="entry name" value="lambda repressor-like DNA-binding domains"/>
    <property type="match status" value="1"/>
</dbReference>
<dbReference type="AlphaFoldDB" id="A0A1I9WJM5"/>
<dbReference type="RefSeq" id="WP_010657448.1">
    <property type="nucleotide sequence ID" value="NZ_KX353852.1"/>
</dbReference>
<dbReference type="Pfam" id="PF13744">
    <property type="entry name" value="HTH_37"/>
    <property type="match status" value="1"/>
</dbReference>
<keyword evidence="2" id="KW-0614">Plasmid</keyword>
<dbReference type="InterPro" id="IPR039554">
    <property type="entry name" value="HigA2-like_HTH"/>
</dbReference>
<dbReference type="Gene3D" id="1.10.260.40">
    <property type="entry name" value="lambda repressor-like DNA-binding domains"/>
    <property type="match status" value="1"/>
</dbReference>
<evidence type="ECO:0000259" key="1">
    <source>
        <dbReference type="Pfam" id="PF13744"/>
    </source>
</evidence>
<sequence>MSQNIFELFTDDPVEFNMKHLKAQLFMVLITLIRQKGWNQATAAHELSITKPRMSNLFKGYLDKFSIDALLHMLVRIGYKVDADFDPENKALPLVINLKKAML</sequence>
<proteinExistence type="predicted"/>
<name>A0A1I9WJM5_PSEFR</name>
<organism evidence="2">
    <name type="scientific">Pseudomonas fragi</name>
    <dbReference type="NCBI Taxonomy" id="296"/>
    <lineage>
        <taxon>Bacteria</taxon>
        <taxon>Pseudomonadati</taxon>
        <taxon>Pseudomonadota</taxon>
        <taxon>Gammaproteobacteria</taxon>
        <taxon>Pseudomonadales</taxon>
        <taxon>Pseudomonadaceae</taxon>
        <taxon>Pseudomonas</taxon>
    </lineage>
</organism>